<name>A0ABT1U682_9GAMM</name>
<dbReference type="EMBL" id="JANIBK010000068">
    <property type="protein sequence ID" value="MCQ8129340.1"/>
    <property type="molecule type" value="Genomic_DNA"/>
</dbReference>
<protein>
    <submittedName>
        <fullName evidence="1">Uncharacterized protein</fullName>
    </submittedName>
</protein>
<evidence type="ECO:0000313" key="1">
    <source>
        <dbReference type="EMBL" id="MCQ8129340.1"/>
    </source>
</evidence>
<dbReference type="RefSeq" id="WP_256615762.1">
    <property type="nucleotide sequence ID" value="NZ_JANIBK010000068.1"/>
</dbReference>
<comment type="caution">
    <text evidence="1">The sequence shown here is derived from an EMBL/GenBank/DDBJ whole genome shotgun (WGS) entry which is preliminary data.</text>
</comment>
<evidence type="ECO:0000313" key="2">
    <source>
        <dbReference type="Proteomes" id="UP001524586"/>
    </source>
</evidence>
<gene>
    <name evidence="1" type="ORF">NP596_12835</name>
</gene>
<sequence>MFIVTAADGLQGFLAVADRMLEISPDMRIMLFSTQGRHIKP</sequence>
<organism evidence="1 2">
    <name type="scientific">Methylomonas rivi</name>
    <dbReference type="NCBI Taxonomy" id="2952226"/>
    <lineage>
        <taxon>Bacteria</taxon>
        <taxon>Pseudomonadati</taxon>
        <taxon>Pseudomonadota</taxon>
        <taxon>Gammaproteobacteria</taxon>
        <taxon>Methylococcales</taxon>
        <taxon>Methylococcaceae</taxon>
        <taxon>Methylomonas</taxon>
    </lineage>
</organism>
<accession>A0ABT1U682</accession>
<proteinExistence type="predicted"/>
<reference evidence="1 2" key="1">
    <citation type="submission" date="2022-07" db="EMBL/GenBank/DDBJ databases">
        <title>Methylomonas rivi sp. nov., Methylomonas rosea sp. nov., Methylomonas aureus sp. nov. and Methylomonas subterranea sp. nov., four novel methanotrophs isolated from a freshwater creek and the deep terrestrial subsurface.</title>
        <authorList>
            <person name="Abin C."/>
            <person name="Sankaranarayanan K."/>
            <person name="Garner C."/>
            <person name="Sindelar R."/>
            <person name="Kotary K."/>
            <person name="Garner R."/>
            <person name="Barclay S."/>
            <person name="Lawson P."/>
            <person name="Krumholz L."/>
        </authorList>
    </citation>
    <scope>NUCLEOTIDE SEQUENCE [LARGE SCALE GENOMIC DNA]</scope>
    <source>
        <strain evidence="1 2">WSC-6</strain>
    </source>
</reference>
<keyword evidence="2" id="KW-1185">Reference proteome</keyword>
<dbReference type="Proteomes" id="UP001524586">
    <property type="component" value="Unassembled WGS sequence"/>
</dbReference>